<organism evidence="2 3">
    <name type="scientific">Acanthopleuribacter pedis</name>
    <dbReference type="NCBI Taxonomy" id="442870"/>
    <lineage>
        <taxon>Bacteria</taxon>
        <taxon>Pseudomonadati</taxon>
        <taxon>Acidobacteriota</taxon>
        <taxon>Holophagae</taxon>
        <taxon>Acanthopleuribacterales</taxon>
        <taxon>Acanthopleuribacteraceae</taxon>
        <taxon>Acanthopleuribacter</taxon>
    </lineage>
</organism>
<dbReference type="EMBL" id="JAFREP010000047">
    <property type="protein sequence ID" value="MBO1323019.1"/>
    <property type="molecule type" value="Genomic_DNA"/>
</dbReference>
<feature type="domain" description="Co-chaperone DjlA N-terminal" evidence="1">
    <location>
        <begin position="24"/>
        <end position="113"/>
    </location>
</feature>
<dbReference type="AlphaFoldDB" id="A0A8J7QEW9"/>
<dbReference type="InterPro" id="IPR007791">
    <property type="entry name" value="DjlA_N"/>
</dbReference>
<gene>
    <name evidence="2" type="ORF">J3U88_31425</name>
</gene>
<dbReference type="Pfam" id="PF05099">
    <property type="entry name" value="TerB"/>
    <property type="match status" value="1"/>
</dbReference>
<dbReference type="RefSeq" id="WP_207862991.1">
    <property type="nucleotide sequence ID" value="NZ_JAFREP010000047.1"/>
</dbReference>
<evidence type="ECO:0000313" key="3">
    <source>
        <dbReference type="Proteomes" id="UP000664417"/>
    </source>
</evidence>
<dbReference type="CDD" id="cd07177">
    <property type="entry name" value="terB_like"/>
    <property type="match status" value="1"/>
</dbReference>
<protein>
    <submittedName>
        <fullName evidence="2">TerB family tellurite resistance protein</fullName>
    </submittedName>
</protein>
<reference evidence="2" key="1">
    <citation type="submission" date="2021-03" db="EMBL/GenBank/DDBJ databases">
        <authorList>
            <person name="Wang G."/>
        </authorList>
    </citation>
    <scope>NUCLEOTIDE SEQUENCE</scope>
    <source>
        <strain evidence="2">KCTC 12899</strain>
    </source>
</reference>
<proteinExistence type="predicted"/>
<accession>A0A8J7QEW9</accession>
<dbReference type="InterPro" id="IPR029024">
    <property type="entry name" value="TerB-like"/>
</dbReference>
<evidence type="ECO:0000259" key="1">
    <source>
        <dbReference type="Pfam" id="PF05099"/>
    </source>
</evidence>
<keyword evidence="3" id="KW-1185">Reference proteome</keyword>
<sequence length="147" mass="16433">MVESFVNELSGRQKRWFAHAIGGMISADGKVAEGEKEYLREAISFLDDTKDVTDILHEVDKGDLPELKPLAVGRELGFHMLSTLVVIANADRELSQSEQDYLRKIGTLLEFPADFVEDVVKWAQTLVKAAAEEHRLAQRAMSLSMNS</sequence>
<comment type="caution">
    <text evidence="2">The sequence shown here is derived from an EMBL/GenBank/DDBJ whole genome shotgun (WGS) entry which is preliminary data.</text>
</comment>
<dbReference type="Proteomes" id="UP000664417">
    <property type="component" value="Unassembled WGS sequence"/>
</dbReference>
<name>A0A8J7QEW9_9BACT</name>
<evidence type="ECO:0000313" key="2">
    <source>
        <dbReference type="EMBL" id="MBO1323019.1"/>
    </source>
</evidence>
<dbReference type="SUPFAM" id="SSF158682">
    <property type="entry name" value="TerB-like"/>
    <property type="match status" value="1"/>
</dbReference>
<dbReference type="Gene3D" id="1.10.3680.10">
    <property type="entry name" value="TerB-like"/>
    <property type="match status" value="1"/>
</dbReference>